<dbReference type="EMBL" id="CP041695">
    <property type="protein sequence ID" value="QDP82631.1"/>
    <property type="molecule type" value="Genomic_DNA"/>
</dbReference>
<protein>
    <submittedName>
        <fullName evidence="2">Uncharacterized protein</fullName>
    </submittedName>
</protein>
<dbReference type="RefSeq" id="WP_143983416.1">
    <property type="nucleotide sequence ID" value="NZ_CP041695.1"/>
</dbReference>
<dbReference type="AlphaFoldDB" id="A0A516NUV1"/>
<organism evidence="2 3">
    <name type="scientific">Nocardia otitidiscaviarum</name>
    <dbReference type="NCBI Taxonomy" id="1823"/>
    <lineage>
        <taxon>Bacteria</taxon>
        <taxon>Bacillati</taxon>
        <taxon>Actinomycetota</taxon>
        <taxon>Actinomycetes</taxon>
        <taxon>Mycobacteriales</taxon>
        <taxon>Nocardiaceae</taxon>
        <taxon>Nocardia</taxon>
    </lineage>
</organism>
<feature type="region of interest" description="Disordered" evidence="1">
    <location>
        <begin position="222"/>
        <end position="311"/>
    </location>
</feature>
<sequence>MSHDPATRGAATSNTRRAAQILRHTAVVGAGMASIGLTVAAGTYIANELPGAQRPDPVIAAPPAPPHPRGGTGTVPGLPERPVVTPIAEKIELASLFGPLTDSPTQSAVTAARPSILTSGQQPADGPGLAGRIRVGDTFVGAQVVPDPRNSVAITVDTNVFGTVADLVLPATRGDGIDLGPAGTTRLHTELDTKSGELTLTLSDTELGEVGVRLTRYPAPAAATAPEPAAPPGTANASAPPEPNTAPGGGPEPDTAPGSAPQPDTALGHTGAPQQPVTAEAPAPAPVAPLETRAERPRTPVAPEVGDLTTV</sequence>
<dbReference type="GeneID" id="80336941"/>
<proteinExistence type="predicted"/>
<evidence type="ECO:0000313" key="2">
    <source>
        <dbReference type="EMBL" id="QDP82631.1"/>
    </source>
</evidence>
<evidence type="ECO:0000256" key="1">
    <source>
        <dbReference type="SAM" id="MobiDB-lite"/>
    </source>
</evidence>
<reference evidence="2 3" key="1">
    <citation type="submission" date="2019-07" db="EMBL/GenBank/DDBJ databases">
        <title>Complete Genome Sequence and Methylome Analysis of Nocardia otitidis-caviarum NEB252.</title>
        <authorList>
            <person name="Fomenkov A."/>
            <person name="Anton B.P."/>
            <person name="Vincze T."/>
            <person name="Roberts R.J."/>
        </authorList>
    </citation>
    <scope>NUCLEOTIDE SEQUENCE [LARGE SCALE GENOMIC DNA]</scope>
    <source>
        <strain evidence="2 3">NEB252</strain>
    </source>
</reference>
<feature type="compositionally biased region" description="Low complexity" evidence="1">
    <location>
        <begin position="222"/>
        <end position="237"/>
    </location>
</feature>
<dbReference type="KEGG" id="nod:FOH10_31810"/>
<gene>
    <name evidence="2" type="ORF">FOH10_31810</name>
</gene>
<accession>A0A516NUV1</accession>
<dbReference type="Proteomes" id="UP000317039">
    <property type="component" value="Chromosome"/>
</dbReference>
<feature type="compositionally biased region" description="Low complexity" evidence="1">
    <location>
        <begin position="272"/>
        <end position="282"/>
    </location>
</feature>
<evidence type="ECO:0000313" key="3">
    <source>
        <dbReference type="Proteomes" id="UP000317039"/>
    </source>
</evidence>
<name>A0A516NUV1_9NOCA</name>